<feature type="transmembrane region" description="Helical" evidence="5">
    <location>
        <begin position="318"/>
        <end position="336"/>
    </location>
</feature>
<organism evidence="7 8">
    <name type="scientific">Sipha flava</name>
    <name type="common">yellow sugarcane aphid</name>
    <dbReference type="NCBI Taxonomy" id="143950"/>
    <lineage>
        <taxon>Eukaryota</taxon>
        <taxon>Metazoa</taxon>
        <taxon>Ecdysozoa</taxon>
        <taxon>Arthropoda</taxon>
        <taxon>Hexapoda</taxon>
        <taxon>Insecta</taxon>
        <taxon>Pterygota</taxon>
        <taxon>Neoptera</taxon>
        <taxon>Paraneoptera</taxon>
        <taxon>Hemiptera</taxon>
        <taxon>Sternorrhyncha</taxon>
        <taxon>Aphidomorpha</taxon>
        <taxon>Aphidoidea</taxon>
        <taxon>Aphididae</taxon>
        <taxon>Sipha</taxon>
    </lineage>
</organism>
<protein>
    <submittedName>
        <fullName evidence="8">Proton-coupled amino acid transporter-like protein pathetic isoform X1</fullName>
    </submittedName>
</protein>
<evidence type="ECO:0000259" key="6">
    <source>
        <dbReference type="Pfam" id="PF01490"/>
    </source>
</evidence>
<name>A0A8B8GHN8_9HEMI</name>
<dbReference type="RefSeq" id="XP_025422067.1">
    <property type="nucleotide sequence ID" value="XM_025566282.1"/>
</dbReference>
<dbReference type="OrthoDB" id="1684102at2759"/>
<sequence length="529" mass="58443">MSHHFAGAGDVAGLPLKSTVGVGIPVSAEDIILQTFDNDDRKLPVCGSMRPIITELDNNKKGSIRTDVADLVLVKYKCSSNGVPVTQTNGSTLPLVPSTSKDAELGGYDPFDHRVVQHPTTDMETFIHLLKGSLGSGILAMPLAFMNAGLIFGLVATAIIGFVCTYCVHILVRSSHKLCRRMQVPALGFADVAEVAFLAGPPAFQKFSGLFRGLVNTFLTIDLLGCCCVYIVFVSQNLKQVVDSYFEAEMNIRWYMLILMPFIIAMNLIRNLKYLAPFSMIANFLVGICMSITFWYMFQDMPSTKTVDYIADWHKWPLFFGTAIFALEGIGVVMPLENNMKTPQHFIGCPSVLNFGMAIVVVLYSTVGLFGYLKYGKETKGSITLNLPTDELLAQSVKVMIAVAIFFTYSLQFYVPFEIIWKGTKHRFTSHPDFFEYLLRVILVVCTVGIAIAVPELGPVISLVGALCLSFLGLILPSCIDLVTTWEEPGLGKGYWRLWKNMIIIAFGILGLVTGVYSSMIDIFELFKH</sequence>
<keyword evidence="2 5" id="KW-0812">Transmembrane</keyword>
<dbReference type="GO" id="GO:0005774">
    <property type="term" value="C:vacuolar membrane"/>
    <property type="evidence" value="ECO:0007669"/>
    <property type="project" value="TreeGrafter"/>
</dbReference>
<evidence type="ECO:0000256" key="1">
    <source>
        <dbReference type="ARBA" id="ARBA00004141"/>
    </source>
</evidence>
<feature type="transmembrane region" description="Helical" evidence="5">
    <location>
        <begin position="214"/>
        <end position="232"/>
    </location>
</feature>
<dbReference type="GeneID" id="112691861"/>
<accession>A0A8B8GHN8</accession>
<feature type="transmembrane region" description="Helical" evidence="5">
    <location>
        <begin position="393"/>
        <end position="417"/>
    </location>
</feature>
<evidence type="ECO:0000256" key="2">
    <source>
        <dbReference type="ARBA" id="ARBA00022692"/>
    </source>
</evidence>
<feature type="transmembrane region" description="Helical" evidence="5">
    <location>
        <begin position="151"/>
        <end position="172"/>
    </location>
</feature>
<keyword evidence="3 5" id="KW-1133">Transmembrane helix</keyword>
<gene>
    <name evidence="8" type="primary">LOC112691861</name>
</gene>
<proteinExistence type="predicted"/>
<evidence type="ECO:0000313" key="7">
    <source>
        <dbReference type="Proteomes" id="UP000694846"/>
    </source>
</evidence>
<comment type="subcellular location">
    <subcellularLocation>
        <location evidence="1">Membrane</location>
        <topology evidence="1">Multi-pass membrane protein</topology>
    </subcellularLocation>
</comment>
<keyword evidence="4 5" id="KW-0472">Membrane</keyword>
<reference evidence="8" key="1">
    <citation type="submission" date="2025-08" db="UniProtKB">
        <authorList>
            <consortium name="RefSeq"/>
        </authorList>
    </citation>
    <scope>IDENTIFICATION</scope>
    <source>
        <tissue evidence="8">Whole body</tissue>
    </source>
</reference>
<keyword evidence="7" id="KW-1185">Reference proteome</keyword>
<evidence type="ECO:0000256" key="4">
    <source>
        <dbReference type="ARBA" id="ARBA00023136"/>
    </source>
</evidence>
<feature type="transmembrane region" description="Helical" evidence="5">
    <location>
        <begin position="348"/>
        <end position="373"/>
    </location>
</feature>
<feature type="transmembrane region" description="Helical" evidence="5">
    <location>
        <begin position="281"/>
        <end position="298"/>
    </location>
</feature>
<feature type="transmembrane region" description="Helical" evidence="5">
    <location>
        <begin position="460"/>
        <end position="483"/>
    </location>
</feature>
<dbReference type="PANTHER" id="PTHR22950:SF460">
    <property type="entry name" value="PROTON-COUPLED AMINO ACID TRANSPORTER 4-LIKE PROTEIN"/>
    <property type="match status" value="1"/>
</dbReference>
<feature type="domain" description="Amino acid transporter transmembrane" evidence="6">
    <location>
        <begin position="120"/>
        <end position="520"/>
    </location>
</feature>
<feature type="transmembrane region" description="Helical" evidence="5">
    <location>
        <begin position="252"/>
        <end position="269"/>
    </location>
</feature>
<evidence type="ECO:0000256" key="3">
    <source>
        <dbReference type="ARBA" id="ARBA00022989"/>
    </source>
</evidence>
<dbReference type="PANTHER" id="PTHR22950">
    <property type="entry name" value="AMINO ACID TRANSPORTER"/>
    <property type="match status" value="1"/>
</dbReference>
<dbReference type="Pfam" id="PF01490">
    <property type="entry name" value="Aa_trans"/>
    <property type="match status" value="1"/>
</dbReference>
<dbReference type="AlphaFoldDB" id="A0A8B8GHN8"/>
<feature type="transmembrane region" description="Helical" evidence="5">
    <location>
        <begin position="503"/>
        <end position="524"/>
    </location>
</feature>
<evidence type="ECO:0000256" key="5">
    <source>
        <dbReference type="SAM" id="Phobius"/>
    </source>
</evidence>
<evidence type="ECO:0000313" key="8">
    <source>
        <dbReference type="RefSeq" id="XP_025422067.1"/>
    </source>
</evidence>
<dbReference type="InterPro" id="IPR013057">
    <property type="entry name" value="AA_transpt_TM"/>
</dbReference>
<feature type="transmembrane region" description="Helical" evidence="5">
    <location>
        <begin position="437"/>
        <end position="454"/>
    </location>
</feature>
<dbReference type="Proteomes" id="UP000694846">
    <property type="component" value="Unplaced"/>
</dbReference>
<dbReference type="GO" id="GO:0015179">
    <property type="term" value="F:L-amino acid transmembrane transporter activity"/>
    <property type="evidence" value="ECO:0007669"/>
    <property type="project" value="TreeGrafter"/>
</dbReference>